<proteinExistence type="predicted"/>
<comment type="caution">
    <text evidence="1">The sequence shown here is derived from an EMBL/GenBank/DDBJ whole genome shotgun (WGS) entry which is preliminary data.</text>
</comment>
<accession>A0A7J7ERB0</accession>
<evidence type="ECO:0000313" key="1">
    <source>
        <dbReference type="EMBL" id="KAF5918330.1"/>
    </source>
</evidence>
<protein>
    <submittedName>
        <fullName evidence="1">Uncharacterized protein</fullName>
    </submittedName>
</protein>
<evidence type="ECO:0000313" key="2">
    <source>
        <dbReference type="Proteomes" id="UP000551758"/>
    </source>
</evidence>
<dbReference type="Proteomes" id="UP000551758">
    <property type="component" value="Unassembled WGS sequence"/>
</dbReference>
<sequence>MSFQRSEVEASQAQLQPSTWVTSYLPLQLDQFDCGDDKARLGLSSATWNLAANNDSGNQQPLSQELGLDASTRMKIHPKLDSDALEGWAASKHGFALKQKVVKRKLLFSKWRLTCTFPGLQLRVLRDSVAPPQGLIGAGIRWRTVDGTLKGHWPKADAEDDLGPEQCKHITPACRMLLPGLAYKFLKIEKSGE</sequence>
<keyword evidence="2" id="KW-1185">Reference proteome</keyword>
<dbReference type="EMBL" id="JACDTQ010002461">
    <property type="protein sequence ID" value="KAF5918330.1"/>
    <property type="molecule type" value="Genomic_DNA"/>
</dbReference>
<reference evidence="1 2" key="1">
    <citation type="journal article" date="2020" name="Mol. Biol. Evol.">
        <title>Interspecific Gene Flow and the Evolution of Specialization in Black and White Rhinoceros.</title>
        <authorList>
            <person name="Moodley Y."/>
            <person name="Westbury M.V."/>
            <person name="Russo I.M."/>
            <person name="Gopalakrishnan S."/>
            <person name="Rakotoarivelo A."/>
            <person name="Olsen R.A."/>
            <person name="Prost S."/>
            <person name="Tunstall T."/>
            <person name="Ryder O.A."/>
            <person name="Dalen L."/>
            <person name="Bruford M.W."/>
        </authorList>
    </citation>
    <scope>NUCLEOTIDE SEQUENCE [LARGE SCALE GENOMIC DNA]</scope>
    <source>
        <strain evidence="1">SBR-YM</strain>
        <tissue evidence="1">Skin</tissue>
    </source>
</reference>
<name>A0A7J7ERB0_DICBM</name>
<dbReference type="AlphaFoldDB" id="A0A7J7ERB0"/>
<organism evidence="1 2">
    <name type="scientific">Diceros bicornis minor</name>
    <name type="common">South-central black rhinoceros</name>
    <dbReference type="NCBI Taxonomy" id="77932"/>
    <lineage>
        <taxon>Eukaryota</taxon>
        <taxon>Metazoa</taxon>
        <taxon>Chordata</taxon>
        <taxon>Craniata</taxon>
        <taxon>Vertebrata</taxon>
        <taxon>Euteleostomi</taxon>
        <taxon>Mammalia</taxon>
        <taxon>Eutheria</taxon>
        <taxon>Laurasiatheria</taxon>
        <taxon>Perissodactyla</taxon>
        <taxon>Rhinocerotidae</taxon>
        <taxon>Diceros</taxon>
    </lineage>
</organism>
<gene>
    <name evidence="1" type="ORF">HPG69_006113</name>
</gene>